<name>A0AA41EN87_LEVBR</name>
<dbReference type="EMBL" id="JAERKF010000003">
    <property type="protein sequence ID" value="MBS1009805.1"/>
    <property type="molecule type" value="Genomic_DNA"/>
</dbReference>
<keyword evidence="1" id="KW-0812">Transmembrane</keyword>
<protein>
    <submittedName>
        <fullName evidence="2">Uncharacterized protein</fullName>
    </submittedName>
</protein>
<keyword evidence="1" id="KW-0472">Membrane</keyword>
<sequence>MSVNRNVLLRAPLYCLVLAVCLFALTYSTGINPTGQIDAWQTFWGTLLAETYNFYKIIPILTLTFLLWLKTPHPYYLSTRLITPSRSLTYYYRQLLSFMLVVLIAWSLIFGLLTHLLAVNPQNTPFGVILTGTYLLNLTAFLSVLLLLSLRFNRVSAAIIITGLLYLDQWLSMHFNQSILFYHGLITSTLPRGTNLATVLYDVGWCTALIGVCLFLNFLTLRHSRLINF</sequence>
<dbReference type="AlphaFoldDB" id="A0AA41EN87"/>
<dbReference type="Proteomes" id="UP000676478">
    <property type="component" value="Unassembled WGS sequence"/>
</dbReference>
<evidence type="ECO:0000313" key="2">
    <source>
        <dbReference type="EMBL" id="MBS1009805.1"/>
    </source>
</evidence>
<feature type="transmembrane region" description="Helical" evidence="1">
    <location>
        <begin position="126"/>
        <end position="148"/>
    </location>
</feature>
<comment type="caution">
    <text evidence="2">The sequence shown here is derived from an EMBL/GenBank/DDBJ whole genome shotgun (WGS) entry which is preliminary data.</text>
</comment>
<feature type="transmembrane region" description="Helical" evidence="1">
    <location>
        <begin position="195"/>
        <end position="219"/>
    </location>
</feature>
<gene>
    <name evidence="2" type="ORF">JK167_03020</name>
</gene>
<evidence type="ECO:0000313" key="3">
    <source>
        <dbReference type="Proteomes" id="UP000676478"/>
    </source>
</evidence>
<feature type="transmembrane region" description="Helical" evidence="1">
    <location>
        <begin position="52"/>
        <end position="69"/>
    </location>
</feature>
<proteinExistence type="predicted"/>
<reference evidence="2" key="2">
    <citation type="submission" date="2022-09" db="EMBL/GenBank/DDBJ databases">
        <title>Genome-inferred correspondence between phylogeny and metabolic traits in the wild Drosophila gut microbiome.</title>
        <authorList>
            <person name="Bueno E."/>
            <person name="Blow F."/>
            <person name="Douglas A.E."/>
        </authorList>
    </citation>
    <scope>NUCLEOTIDE SEQUENCE</scope>
    <source>
        <strain evidence="2">Dm-2019-70</strain>
    </source>
</reference>
<organism evidence="2 3">
    <name type="scientific">Levilactobacillus brevis</name>
    <name type="common">Lactobacillus brevis</name>
    <dbReference type="NCBI Taxonomy" id="1580"/>
    <lineage>
        <taxon>Bacteria</taxon>
        <taxon>Bacillati</taxon>
        <taxon>Bacillota</taxon>
        <taxon>Bacilli</taxon>
        <taxon>Lactobacillales</taxon>
        <taxon>Lactobacillaceae</taxon>
        <taxon>Levilactobacillus</taxon>
    </lineage>
</organism>
<reference evidence="2" key="1">
    <citation type="submission" date="2020-12" db="EMBL/GenBank/DDBJ databases">
        <authorList>
            <person name="Mcmullen J.G."/>
        </authorList>
    </citation>
    <scope>NUCLEOTIDE SEQUENCE</scope>
    <source>
        <strain evidence="2">Dm-2019-70</strain>
    </source>
</reference>
<evidence type="ECO:0000256" key="1">
    <source>
        <dbReference type="SAM" id="Phobius"/>
    </source>
</evidence>
<keyword evidence="1" id="KW-1133">Transmembrane helix</keyword>
<dbReference type="RefSeq" id="WP_139566104.1">
    <property type="nucleotide sequence ID" value="NZ_CAKMAP010000001.1"/>
</dbReference>
<feature type="transmembrane region" description="Helical" evidence="1">
    <location>
        <begin position="90"/>
        <end position="114"/>
    </location>
</feature>
<feature type="transmembrane region" description="Helical" evidence="1">
    <location>
        <begin position="155"/>
        <end position="175"/>
    </location>
</feature>
<accession>A0AA41EN87</accession>